<evidence type="ECO:0000256" key="1">
    <source>
        <dbReference type="SAM" id="Phobius"/>
    </source>
</evidence>
<evidence type="ECO:0008006" key="5">
    <source>
        <dbReference type="Google" id="ProtNLM"/>
    </source>
</evidence>
<feature type="non-terminal residue" evidence="2">
    <location>
        <position position="72"/>
    </location>
</feature>
<evidence type="ECO:0000313" key="2">
    <source>
        <dbReference type="EMBL" id="GMR61876.1"/>
    </source>
</evidence>
<dbReference type="EMBL" id="BTRK01000006">
    <property type="protein sequence ID" value="GMR61877.1"/>
    <property type="molecule type" value="Genomic_DNA"/>
</dbReference>
<dbReference type="AlphaFoldDB" id="A0AAN5IFX5"/>
<comment type="caution">
    <text evidence="2">The sequence shown here is derived from an EMBL/GenBank/DDBJ whole genome shotgun (WGS) entry which is preliminary data.</text>
</comment>
<organism evidence="2 4">
    <name type="scientific">Pristionchus mayeri</name>
    <dbReference type="NCBI Taxonomy" id="1317129"/>
    <lineage>
        <taxon>Eukaryota</taxon>
        <taxon>Metazoa</taxon>
        <taxon>Ecdysozoa</taxon>
        <taxon>Nematoda</taxon>
        <taxon>Chromadorea</taxon>
        <taxon>Rhabditida</taxon>
        <taxon>Rhabditina</taxon>
        <taxon>Diplogasteromorpha</taxon>
        <taxon>Diplogasteroidea</taxon>
        <taxon>Neodiplogasteridae</taxon>
        <taxon>Pristionchus</taxon>
    </lineage>
</organism>
<keyword evidence="4" id="KW-1185">Reference proteome</keyword>
<protein>
    <recommendedName>
        <fullName evidence="5">G protein-coupled receptor</fullName>
    </recommendedName>
</protein>
<dbReference type="EMBL" id="BTRK01000006">
    <property type="protein sequence ID" value="GMR61876.1"/>
    <property type="molecule type" value="Genomic_DNA"/>
</dbReference>
<evidence type="ECO:0000313" key="3">
    <source>
        <dbReference type="EMBL" id="GMR61877.1"/>
    </source>
</evidence>
<gene>
    <name evidence="2" type="ORF">PMAYCL1PPCAC_32071</name>
    <name evidence="3" type="ORF">PMAYCL1PPCAC_32072</name>
</gene>
<name>A0AAN5IFX5_9BILA</name>
<reference evidence="2" key="2">
    <citation type="submission" date="2023-06" db="EMBL/GenBank/DDBJ databases">
        <title>Genome assembly of Pristionchus species.</title>
        <authorList>
            <person name="Yoshida K."/>
            <person name="Sommer R.J."/>
        </authorList>
    </citation>
    <scope>NUCLEOTIDE SEQUENCE</scope>
    <source>
        <strain evidence="2 4">RS5460</strain>
    </source>
</reference>
<accession>A0AAN5IFX5</accession>
<feature type="transmembrane region" description="Helical" evidence="1">
    <location>
        <begin position="20"/>
        <end position="41"/>
    </location>
</feature>
<reference evidence="4" key="1">
    <citation type="submission" date="2022-10" db="EMBL/GenBank/DDBJ databases">
        <title>Genome assembly of Pristionchus species.</title>
        <authorList>
            <person name="Yoshida K."/>
            <person name="Sommer R.J."/>
        </authorList>
    </citation>
    <scope>NUCLEOTIDE SEQUENCE [LARGE SCALE GENOMIC DNA]</scope>
    <source>
        <strain evidence="4">RS5460</strain>
    </source>
</reference>
<dbReference type="Proteomes" id="UP001328107">
    <property type="component" value="Unassembled WGS sequence"/>
</dbReference>
<evidence type="ECO:0000313" key="4">
    <source>
        <dbReference type="Proteomes" id="UP001328107"/>
    </source>
</evidence>
<sequence>VWGSVRVMPMILAGTDQLHLYGITTCFTLCNTSTNAVVYLLNNGEIKKSLKSFMRGSLAVSSVIKVNEAVGN</sequence>
<keyword evidence="1" id="KW-1133">Transmembrane helix</keyword>
<proteinExistence type="predicted"/>
<feature type="non-terminal residue" evidence="2">
    <location>
        <position position="1"/>
    </location>
</feature>
<keyword evidence="1" id="KW-0472">Membrane</keyword>
<keyword evidence="1" id="KW-0812">Transmembrane</keyword>